<comment type="caution">
    <text evidence="7">The sequence shown here is derived from an EMBL/GenBank/DDBJ whole genome shotgun (WGS) entry which is preliminary data.</text>
</comment>
<organism evidence="7 8">
    <name type="scientific">Catonella morbi ATCC 51271</name>
    <dbReference type="NCBI Taxonomy" id="592026"/>
    <lineage>
        <taxon>Bacteria</taxon>
        <taxon>Bacillati</taxon>
        <taxon>Bacillota</taxon>
        <taxon>Clostridia</taxon>
        <taxon>Lachnospirales</taxon>
        <taxon>Lachnospiraceae</taxon>
        <taxon>Catonella</taxon>
    </lineage>
</organism>
<feature type="domain" description="Heparin-sulfate lyase N-terminal" evidence="6">
    <location>
        <begin position="22"/>
        <end position="315"/>
    </location>
</feature>
<dbReference type="AlphaFoldDB" id="V2Y3A9"/>
<comment type="subcellular location">
    <subcellularLocation>
        <location evidence="1">Periplasm</location>
    </subcellularLocation>
</comment>
<evidence type="ECO:0000313" key="7">
    <source>
        <dbReference type="EMBL" id="ESL02552.1"/>
    </source>
</evidence>
<keyword evidence="8" id="KW-1185">Reference proteome</keyword>
<protein>
    <submittedName>
        <fullName evidence="7">Heparinase II/III-like protein</fullName>
    </submittedName>
</protein>
<evidence type="ECO:0000259" key="5">
    <source>
        <dbReference type="Pfam" id="PF07940"/>
    </source>
</evidence>
<dbReference type="PANTHER" id="PTHR39210">
    <property type="entry name" value="HEPARIN-SULFATE LYASE"/>
    <property type="match status" value="1"/>
</dbReference>
<keyword evidence="2" id="KW-0732">Signal</keyword>
<evidence type="ECO:0000313" key="8">
    <source>
        <dbReference type="Proteomes" id="UP000018227"/>
    </source>
</evidence>
<proteinExistence type="predicted"/>
<dbReference type="HOGENOM" id="CLU_013047_0_0_9"/>
<dbReference type="InterPro" id="IPR031680">
    <property type="entry name" value="Hepar_II_III_N"/>
</dbReference>
<dbReference type="GO" id="GO:0016829">
    <property type="term" value="F:lyase activity"/>
    <property type="evidence" value="ECO:0007669"/>
    <property type="project" value="UniProtKB-KW"/>
</dbReference>
<keyword evidence="4" id="KW-0456">Lyase</keyword>
<dbReference type="GO" id="GO:0042597">
    <property type="term" value="C:periplasmic space"/>
    <property type="evidence" value="ECO:0007669"/>
    <property type="project" value="UniProtKB-SubCell"/>
</dbReference>
<dbReference type="OrthoDB" id="7335480at2"/>
<evidence type="ECO:0000256" key="1">
    <source>
        <dbReference type="ARBA" id="ARBA00004418"/>
    </source>
</evidence>
<dbReference type="Pfam" id="PF07940">
    <property type="entry name" value="Hepar_II_III_C"/>
    <property type="match status" value="1"/>
</dbReference>
<evidence type="ECO:0000259" key="6">
    <source>
        <dbReference type="Pfam" id="PF16889"/>
    </source>
</evidence>
<sequence>MNNTELLWNDFCKHFVYKKENYLKIADFCNKNCKEMKDIAVKTADETAEHTFLFRLPWDMEATSEAVHFAGKIKWNYCLNEDEEFIFQLNRHRYFICLGQAYRLYSDDKYVKAFTEQLLDWISENIEIETTDKMLWRTLEAGLRTDYWVRAMALFADSPFITGDVKEKFFSALSVHAKHLAENPKKGFSIKSNWGVMEYTGLYVLSHILKNSEYRETSVHFLKLALHTQIHDDGMQWEASPMYHNEVLAAYLEVLRVAKLYGDEPFTEVEKQIIRNMAHATFKRTYPNHHQLMTGDSDDTDVRDLLSQAAVIFGDKVLKFAGFTHLDFEGAWLFGVKGIEDYEKLEALEIPAGLVSLPESGEAICRNSYNEDSDFLYFRNGSLGGGHGHQDKLHIELWFNGEQILRDGGRYTYKDVEERYILKGAKAHNVPLINNSEYSPSADSWIYKKLPPSLGNIFTKKGDFLLFEGVHCGYMESGVLLRRRVVAPRSDIIIISDEIIGNKDNILSQHFAFAENISLRRESNMIIGKGDKCEFIIKSFDEKGEVTQDIVKSPVSRHYNQIEESEALKINTEGSYFLTTIIAKTVMGEKAGISEEEVYNYAYDAVLRKDEAQGYLITRKEEQYGIVLLRNDVGNGRDLNGIKGVYGLGQTMVCAFHRKPEYMTVLRW</sequence>
<dbReference type="PANTHER" id="PTHR39210:SF1">
    <property type="entry name" value="HEPARIN-SULFATE LYASE"/>
    <property type="match status" value="1"/>
</dbReference>
<keyword evidence="3" id="KW-0574">Periplasm</keyword>
<dbReference type="EMBL" id="ACIL03000016">
    <property type="protein sequence ID" value="ESL02552.1"/>
    <property type="molecule type" value="Genomic_DNA"/>
</dbReference>
<dbReference type="InterPro" id="IPR012480">
    <property type="entry name" value="Hepar_II_III_C"/>
</dbReference>
<dbReference type="Gene3D" id="2.70.98.70">
    <property type="match status" value="1"/>
</dbReference>
<feature type="domain" description="Heparinase II/III-like C-terminal" evidence="5">
    <location>
        <begin position="352"/>
        <end position="561"/>
    </location>
</feature>
<dbReference type="Gene3D" id="1.50.10.100">
    <property type="entry name" value="Chondroitin AC/alginate lyase"/>
    <property type="match status" value="1"/>
</dbReference>
<dbReference type="InterPro" id="IPR008929">
    <property type="entry name" value="Chondroitin_lyas"/>
</dbReference>
<dbReference type="eggNOG" id="COG5434">
    <property type="taxonomic scope" value="Bacteria"/>
</dbReference>
<dbReference type="Proteomes" id="UP000018227">
    <property type="component" value="Unassembled WGS sequence"/>
</dbReference>
<gene>
    <name evidence="7" type="ORF">GCWU0000282_002688</name>
</gene>
<dbReference type="STRING" id="592026.GCWU0000282_002688"/>
<dbReference type="RefSeq" id="WP_023355534.1">
    <property type="nucleotide sequence ID" value="NZ_KI535369.1"/>
</dbReference>
<dbReference type="SUPFAM" id="SSF48230">
    <property type="entry name" value="Chondroitin AC/alginate lyase"/>
    <property type="match status" value="1"/>
</dbReference>
<evidence type="ECO:0000256" key="2">
    <source>
        <dbReference type="ARBA" id="ARBA00022729"/>
    </source>
</evidence>
<name>V2Y3A9_9FIRM</name>
<reference evidence="7 8" key="1">
    <citation type="submission" date="2013-06" db="EMBL/GenBank/DDBJ databases">
        <authorList>
            <person name="Weinstock G."/>
            <person name="Sodergren E."/>
            <person name="Clifton S."/>
            <person name="Fulton L."/>
            <person name="Fulton B."/>
            <person name="Courtney L."/>
            <person name="Fronick C."/>
            <person name="Harrison M."/>
            <person name="Strong C."/>
            <person name="Farmer C."/>
            <person name="Delahaunty K."/>
            <person name="Markovic C."/>
            <person name="Hall O."/>
            <person name="Minx P."/>
            <person name="Tomlinson C."/>
            <person name="Mitreva M."/>
            <person name="Nelson J."/>
            <person name="Hou S."/>
            <person name="Wollam A."/>
            <person name="Pepin K.H."/>
            <person name="Johnson M."/>
            <person name="Bhonagiri V."/>
            <person name="Nash W.E."/>
            <person name="Warren W."/>
            <person name="Chinwalla A."/>
            <person name="Mardis E.R."/>
            <person name="Wilson R.K."/>
        </authorList>
    </citation>
    <scope>NUCLEOTIDE SEQUENCE [LARGE SCALE GENOMIC DNA]</scope>
    <source>
        <strain evidence="7 8">ATCC 51271</strain>
    </source>
</reference>
<evidence type="ECO:0000256" key="3">
    <source>
        <dbReference type="ARBA" id="ARBA00022764"/>
    </source>
</evidence>
<evidence type="ECO:0000256" key="4">
    <source>
        <dbReference type="ARBA" id="ARBA00023239"/>
    </source>
</evidence>
<accession>V2Y3A9</accession>
<dbReference type="Pfam" id="PF16889">
    <property type="entry name" value="Hepar_II_III_N"/>
    <property type="match status" value="1"/>
</dbReference>